<reference evidence="5" key="1">
    <citation type="journal article" date="2017" name="Nat. Ecol. Evol.">
        <title>Genome expansion and lineage-specific genetic innovations in the forest pathogenic fungi Armillaria.</title>
        <authorList>
            <person name="Sipos G."/>
            <person name="Prasanna A.N."/>
            <person name="Walter M.C."/>
            <person name="O'Connor E."/>
            <person name="Balint B."/>
            <person name="Krizsan K."/>
            <person name="Kiss B."/>
            <person name="Hess J."/>
            <person name="Varga T."/>
            <person name="Slot J."/>
            <person name="Riley R."/>
            <person name="Boka B."/>
            <person name="Rigling D."/>
            <person name="Barry K."/>
            <person name="Lee J."/>
            <person name="Mihaltcheva S."/>
            <person name="LaButti K."/>
            <person name="Lipzen A."/>
            <person name="Waldron R."/>
            <person name="Moloney N.M."/>
            <person name="Sperisen C."/>
            <person name="Kredics L."/>
            <person name="Vagvoelgyi C."/>
            <person name="Patrignani A."/>
            <person name="Fitzpatrick D."/>
            <person name="Nagy I."/>
            <person name="Doyle S."/>
            <person name="Anderson J.B."/>
            <person name="Grigoriev I.V."/>
            <person name="Gueldener U."/>
            <person name="Muensterkoetter M."/>
            <person name="Nagy L.G."/>
        </authorList>
    </citation>
    <scope>NUCLEOTIDE SEQUENCE [LARGE SCALE GENOMIC DNA]</scope>
    <source>
        <strain evidence="5">28-4</strain>
    </source>
</reference>
<evidence type="ECO:0000256" key="1">
    <source>
        <dbReference type="SAM" id="Coils"/>
    </source>
</evidence>
<feature type="coiled-coil region" evidence="1">
    <location>
        <begin position="700"/>
        <end position="752"/>
    </location>
</feature>
<dbReference type="EMBL" id="KZ293449">
    <property type="protein sequence ID" value="PBK64790.1"/>
    <property type="molecule type" value="Genomic_DNA"/>
</dbReference>
<organism evidence="4 5">
    <name type="scientific">Armillaria solidipes</name>
    <dbReference type="NCBI Taxonomy" id="1076256"/>
    <lineage>
        <taxon>Eukaryota</taxon>
        <taxon>Fungi</taxon>
        <taxon>Dikarya</taxon>
        <taxon>Basidiomycota</taxon>
        <taxon>Agaricomycotina</taxon>
        <taxon>Agaricomycetes</taxon>
        <taxon>Agaricomycetidae</taxon>
        <taxon>Agaricales</taxon>
        <taxon>Marasmiineae</taxon>
        <taxon>Physalacriaceae</taxon>
        <taxon>Armillaria</taxon>
    </lineage>
</organism>
<dbReference type="PANTHER" id="PTHR33104">
    <property type="entry name" value="SI:DKEY-29D5.2"/>
    <property type="match status" value="1"/>
</dbReference>
<proteinExistence type="predicted"/>
<gene>
    <name evidence="4" type="ORF">ARMSODRAFT_1022781</name>
</gene>
<feature type="region of interest" description="Disordered" evidence="2">
    <location>
        <begin position="897"/>
        <end position="943"/>
    </location>
</feature>
<keyword evidence="5" id="KW-1185">Reference proteome</keyword>
<protein>
    <recommendedName>
        <fullName evidence="3">CxC2-like cysteine cluster KDZ transposase-associated domain-containing protein</fullName>
    </recommendedName>
</protein>
<evidence type="ECO:0000256" key="2">
    <source>
        <dbReference type="SAM" id="MobiDB-lite"/>
    </source>
</evidence>
<dbReference type="InterPro" id="IPR040521">
    <property type="entry name" value="KDZ"/>
</dbReference>
<name>A0A2H3B519_9AGAR</name>
<dbReference type="Pfam" id="PF18803">
    <property type="entry name" value="CxC2"/>
    <property type="match status" value="1"/>
</dbReference>
<dbReference type="Pfam" id="PF18758">
    <property type="entry name" value="KDZ"/>
    <property type="match status" value="1"/>
</dbReference>
<keyword evidence="1" id="KW-0175">Coiled coil</keyword>
<evidence type="ECO:0000313" key="5">
    <source>
        <dbReference type="Proteomes" id="UP000218334"/>
    </source>
</evidence>
<sequence length="943" mass="106701">MAGKRRRRRYLSSDAPFLKWSGTPDGVGYRKQYLDAFICLEGQEASADVVWCETCIYADAERPGVAGFCCVDCLGDHMECKQCILHCHQCMPLHRIEEWKGEYFERVTLQSLGLHIQLGHAGRECDAIHEGPSDFTVLHTNGIHQIAIDFCNCSQRLQHHEQLLRFRWFPATVHQPQTCATFAVLNNFQTMNHAGKLSAWEHFVTLINLMDNLGILMRKPLYTAYLRMIREYRHIQMMKRFGRGHFDEGIKSTGQGELVLPCLGCPQPGINMEIEWVDEKEEDGYLNHPVLSADANFRMNEYFRGTDTSDPGLHTGLAYYVEQKGYRAHLRKHVMQKDISTCSGFQTLAHAETKISTGMRSTGVVMCLCARHEMIRPLGVGDLQKGERYCNVDYAVLLGIRGLRNLPALFFSYDIACQWCIKLNERMEELPNLAIPPLCRLDFGVPKCHCPGHKRQCQCQFSMNVKPGVAQTDGEGIERTWSEVNKVAGSTKVMGPGHHHDMLDDIFGNHNYRKLMGLGESLQRKASKAAREYALQSRAHTELMLALPDGRCISIWTAEVEGWERDNTAPNPYLESIEHVSEAQVQLDLIKEEDEEVASGTPELDETSVTSSAVGCHQGFGVHARVGPQCGEQVQVDWDRQEKTLAENLPLWLPSELEARVRAQGCLAGIAKKEERLWEAQCADALDKVKNTPREQRQQYNISEINARDWEQKYQELKQADLTYVGSIFTIEEAKKKQMNKKRKKKRKAKQAHIIFMQPGDGKKVTSWIWRMEGALGDGTDDDLTQAAHLEWLKSRARMHRWHEEVAMVEREKERVQLGLEHMAKQWEDCIGRHVGLNSALTEGMTAYAKRQATCVYRHLREHFRDIWLGSVEVADEEIHEEDPLSAQSVYPSYIVKNVDSSGPSEMEGDSSDLHSASESESGSDDSSSGESGASTGSDAAEA</sequence>
<dbReference type="AlphaFoldDB" id="A0A2H3B519"/>
<evidence type="ECO:0000259" key="3">
    <source>
        <dbReference type="Pfam" id="PF18803"/>
    </source>
</evidence>
<dbReference type="Proteomes" id="UP000218334">
    <property type="component" value="Unassembled WGS sequence"/>
</dbReference>
<feature type="compositionally biased region" description="Low complexity" evidence="2">
    <location>
        <begin position="919"/>
        <end position="943"/>
    </location>
</feature>
<evidence type="ECO:0000313" key="4">
    <source>
        <dbReference type="EMBL" id="PBK64790.1"/>
    </source>
</evidence>
<dbReference type="PANTHER" id="PTHR33104:SF2">
    <property type="entry name" value="CXC3 LIKE CYSTEINE CLUSTER DOMAIN-CONTAINING PROTEIN"/>
    <property type="match status" value="1"/>
</dbReference>
<dbReference type="STRING" id="1076256.A0A2H3B519"/>
<dbReference type="InterPro" id="IPR041457">
    <property type="entry name" value="CxC2_KDZ-assoc"/>
</dbReference>
<feature type="domain" description="CxC2-like cysteine cluster KDZ transposase-associated" evidence="3">
    <location>
        <begin position="109"/>
        <end position="214"/>
    </location>
</feature>
<accession>A0A2H3B519</accession>